<evidence type="ECO:0000313" key="2">
    <source>
        <dbReference type="Proteomes" id="UP000265566"/>
    </source>
</evidence>
<dbReference type="EC" id="4.1.1.35" evidence="1"/>
<sequence>MTMVFCSREGFLFLEASIRVFVDSVEIRKGIIVELMKGDRVLLAWPSNRVSASLTHGYKFGRNLYTVDYNTHPLDKIYSNFIDALPVVSYFD</sequence>
<dbReference type="Proteomes" id="UP000265566">
    <property type="component" value="Chromosome 5"/>
</dbReference>
<comment type="caution">
    <text evidence="1">The sequence shown here is derived from an EMBL/GenBank/DDBJ whole genome shotgun (WGS) entry which is preliminary data.</text>
</comment>
<evidence type="ECO:0000313" key="1">
    <source>
        <dbReference type="EMBL" id="RHN57257.1"/>
    </source>
</evidence>
<dbReference type="GO" id="GO:0048040">
    <property type="term" value="F:UDP-glucuronate decarboxylase activity"/>
    <property type="evidence" value="ECO:0007669"/>
    <property type="project" value="UniProtKB-EC"/>
</dbReference>
<accession>A0A396I317</accession>
<gene>
    <name evidence="1" type="ORF">MtrunA17_Chr5g0438431</name>
</gene>
<proteinExistence type="predicted"/>
<dbReference type="Gramene" id="rna32779">
    <property type="protein sequence ID" value="RHN57257.1"/>
    <property type="gene ID" value="gene32779"/>
</dbReference>
<dbReference type="EMBL" id="PSQE01000005">
    <property type="protein sequence ID" value="RHN57257.1"/>
    <property type="molecule type" value="Genomic_DNA"/>
</dbReference>
<reference evidence="2" key="1">
    <citation type="journal article" date="2018" name="Nat. Plants">
        <title>Whole-genome landscape of Medicago truncatula symbiotic genes.</title>
        <authorList>
            <person name="Pecrix Y."/>
            <person name="Staton S.E."/>
            <person name="Sallet E."/>
            <person name="Lelandais-Briere C."/>
            <person name="Moreau S."/>
            <person name="Carrere S."/>
            <person name="Blein T."/>
            <person name="Jardinaud M.F."/>
            <person name="Latrasse D."/>
            <person name="Zouine M."/>
            <person name="Zahm M."/>
            <person name="Kreplak J."/>
            <person name="Mayjonade B."/>
            <person name="Satge C."/>
            <person name="Perez M."/>
            <person name="Cauet S."/>
            <person name="Marande W."/>
            <person name="Chantry-Darmon C."/>
            <person name="Lopez-Roques C."/>
            <person name="Bouchez O."/>
            <person name="Berard A."/>
            <person name="Debelle F."/>
            <person name="Munos S."/>
            <person name="Bendahmane A."/>
            <person name="Berges H."/>
            <person name="Niebel A."/>
            <person name="Buitink J."/>
            <person name="Frugier F."/>
            <person name="Benhamed M."/>
            <person name="Crespi M."/>
            <person name="Gouzy J."/>
            <person name="Gamas P."/>
        </authorList>
    </citation>
    <scope>NUCLEOTIDE SEQUENCE [LARGE SCALE GENOMIC DNA]</scope>
    <source>
        <strain evidence="2">cv. Jemalong A17</strain>
    </source>
</reference>
<name>A0A396I317_MEDTR</name>
<organism evidence="1 2">
    <name type="scientific">Medicago truncatula</name>
    <name type="common">Barrel medic</name>
    <name type="synonym">Medicago tribuloides</name>
    <dbReference type="NCBI Taxonomy" id="3880"/>
    <lineage>
        <taxon>Eukaryota</taxon>
        <taxon>Viridiplantae</taxon>
        <taxon>Streptophyta</taxon>
        <taxon>Embryophyta</taxon>
        <taxon>Tracheophyta</taxon>
        <taxon>Spermatophyta</taxon>
        <taxon>Magnoliopsida</taxon>
        <taxon>eudicotyledons</taxon>
        <taxon>Gunneridae</taxon>
        <taxon>Pentapetalae</taxon>
        <taxon>rosids</taxon>
        <taxon>fabids</taxon>
        <taxon>Fabales</taxon>
        <taxon>Fabaceae</taxon>
        <taxon>Papilionoideae</taxon>
        <taxon>50 kb inversion clade</taxon>
        <taxon>NPAAA clade</taxon>
        <taxon>Hologalegina</taxon>
        <taxon>IRL clade</taxon>
        <taxon>Trifolieae</taxon>
        <taxon>Medicago</taxon>
    </lineage>
</organism>
<dbReference type="AlphaFoldDB" id="A0A396I317"/>
<protein>
    <submittedName>
        <fullName evidence="1">Putative UDP-glucuronate decarboxylase</fullName>
        <ecNumber evidence="1">4.1.1.35</ecNumber>
    </submittedName>
</protein>
<keyword evidence="1" id="KW-0456">Lyase</keyword>